<evidence type="ECO:0000256" key="3">
    <source>
        <dbReference type="ARBA" id="ARBA00022763"/>
    </source>
</evidence>
<keyword evidence="7" id="KW-0067">ATP-binding</keyword>
<name>X7Z3M1_MYCXE</name>
<evidence type="ECO:0000256" key="9">
    <source>
        <dbReference type="ARBA" id="ARBA00023204"/>
    </source>
</evidence>
<evidence type="ECO:0000256" key="6">
    <source>
        <dbReference type="ARBA" id="ARBA00022839"/>
    </source>
</evidence>
<dbReference type="PATRIC" id="fig|1299334.3.peg.8995"/>
<dbReference type="EMBL" id="JAOB01000082">
    <property type="protein sequence ID" value="EUA13353.1"/>
    <property type="molecule type" value="Genomic_DNA"/>
</dbReference>
<keyword evidence="4" id="KW-0378">Hydrolase</keyword>
<evidence type="ECO:0000256" key="7">
    <source>
        <dbReference type="ARBA" id="ARBA00022840"/>
    </source>
</evidence>
<dbReference type="GO" id="GO:0003677">
    <property type="term" value="F:DNA binding"/>
    <property type="evidence" value="ECO:0007669"/>
    <property type="project" value="UniProtKB-KW"/>
</dbReference>
<evidence type="ECO:0000256" key="8">
    <source>
        <dbReference type="ARBA" id="ARBA00023125"/>
    </source>
</evidence>
<evidence type="ECO:0000256" key="2">
    <source>
        <dbReference type="ARBA" id="ARBA00022741"/>
    </source>
</evidence>
<evidence type="ECO:0000256" key="5">
    <source>
        <dbReference type="ARBA" id="ARBA00022806"/>
    </source>
</evidence>
<sequence>MVMCPDIETYAPLIVASFGLGETAADSHPAHRLRVKLADRALNQTNPLLAVAAALLAIAGTRATASQVLDLAQAAPVRARFRFSDDDLDVITDWVRNANIRWVSTSATVGPTGWATSCTTPGGSGSTAS</sequence>
<dbReference type="PANTHER" id="PTHR30591">
    <property type="entry name" value="RECBCD ENZYME SUBUNIT RECC"/>
    <property type="match status" value="1"/>
</dbReference>
<evidence type="ECO:0000256" key="1">
    <source>
        <dbReference type="ARBA" id="ARBA00022722"/>
    </source>
</evidence>
<dbReference type="Gene3D" id="1.10.486.10">
    <property type="entry name" value="PCRA, domain 4"/>
    <property type="match status" value="1"/>
</dbReference>
<gene>
    <name evidence="10" type="ORF">I553_2681</name>
</gene>
<evidence type="ECO:0000313" key="10">
    <source>
        <dbReference type="EMBL" id="EUA13353.1"/>
    </source>
</evidence>
<reference evidence="10" key="1">
    <citation type="submission" date="2014-01" db="EMBL/GenBank/DDBJ databases">
        <authorList>
            <person name="Brown-Elliot B."/>
            <person name="Wallace R."/>
            <person name="Lenaerts A."/>
            <person name="Ordway D."/>
            <person name="DeGroote M.A."/>
            <person name="Parker T."/>
            <person name="Sizemore C."/>
            <person name="Tallon L.J."/>
            <person name="Sadzewicz L.K."/>
            <person name="Sengamalay N."/>
            <person name="Fraser C.M."/>
            <person name="Hine E."/>
            <person name="Shefchek K.A."/>
            <person name="Das S.P."/>
            <person name="Tettelin H."/>
        </authorList>
    </citation>
    <scope>NUCLEOTIDE SEQUENCE [LARGE SCALE GENOMIC DNA]</scope>
    <source>
        <strain evidence="10">4042</strain>
    </source>
</reference>
<dbReference type="PANTHER" id="PTHR30591:SF1">
    <property type="entry name" value="RECBCD ENZYME SUBUNIT RECC"/>
    <property type="match status" value="1"/>
</dbReference>
<proteinExistence type="predicted"/>
<dbReference type="GO" id="GO:0005524">
    <property type="term" value="F:ATP binding"/>
    <property type="evidence" value="ECO:0007669"/>
    <property type="project" value="UniProtKB-KW"/>
</dbReference>
<dbReference type="GO" id="GO:0004527">
    <property type="term" value="F:exonuclease activity"/>
    <property type="evidence" value="ECO:0007669"/>
    <property type="project" value="UniProtKB-KW"/>
</dbReference>
<keyword evidence="5" id="KW-0347">Helicase</keyword>
<dbReference type="GO" id="GO:0006310">
    <property type="term" value="P:DNA recombination"/>
    <property type="evidence" value="ECO:0007669"/>
    <property type="project" value="TreeGrafter"/>
</dbReference>
<keyword evidence="9" id="KW-0234">DNA repair</keyword>
<accession>X7Z3M1</accession>
<keyword evidence="1" id="KW-0540">Nuclease</keyword>
<keyword evidence="3" id="KW-0227">DNA damage</keyword>
<dbReference type="GO" id="GO:0004386">
    <property type="term" value="F:helicase activity"/>
    <property type="evidence" value="ECO:0007669"/>
    <property type="project" value="UniProtKB-KW"/>
</dbReference>
<dbReference type="AlphaFoldDB" id="X7Z3M1"/>
<dbReference type="SUPFAM" id="SSF52540">
    <property type="entry name" value="P-loop containing nucleoside triphosphate hydrolases"/>
    <property type="match status" value="1"/>
</dbReference>
<keyword evidence="8" id="KW-0238">DNA-binding</keyword>
<protein>
    <submittedName>
        <fullName evidence="10">Exodeoxyribonuclease V, gamma subunit</fullName>
    </submittedName>
</protein>
<dbReference type="GO" id="GO:0006281">
    <property type="term" value="P:DNA repair"/>
    <property type="evidence" value="ECO:0007669"/>
    <property type="project" value="UniProtKB-KW"/>
</dbReference>
<evidence type="ECO:0000256" key="4">
    <source>
        <dbReference type="ARBA" id="ARBA00022801"/>
    </source>
</evidence>
<keyword evidence="2" id="KW-0547">Nucleotide-binding</keyword>
<dbReference type="InterPro" id="IPR027417">
    <property type="entry name" value="P-loop_NTPase"/>
</dbReference>
<organism evidence="10">
    <name type="scientific">Mycobacterium xenopi 4042</name>
    <dbReference type="NCBI Taxonomy" id="1299334"/>
    <lineage>
        <taxon>Bacteria</taxon>
        <taxon>Bacillati</taxon>
        <taxon>Actinomycetota</taxon>
        <taxon>Actinomycetes</taxon>
        <taxon>Mycobacteriales</taxon>
        <taxon>Mycobacteriaceae</taxon>
        <taxon>Mycobacterium</taxon>
    </lineage>
</organism>
<keyword evidence="6" id="KW-0269">Exonuclease</keyword>
<comment type="caution">
    <text evidence="10">The sequence shown here is derived from an EMBL/GenBank/DDBJ whole genome shotgun (WGS) entry which is preliminary data.</text>
</comment>